<dbReference type="SUPFAM" id="SSF48452">
    <property type="entry name" value="TPR-like"/>
    <property type="match status" value="1"/>
</dbReference>
<feature type="transmembrane region" description="Helical" evidence="2">
    <location>
        <begin position="100"/>
        <end position="120"/>
    </location>
</feature>
<accession>A0A840J3H0</accession>
<evidence type="ECO:0000313" key="3">
    <source>
        <dbReference type="EMBL" id="MBB4688423.1"/>
    </source>
</evidence>
<organism evidence="3 4">
    <name type="scientific">Amycolatopsis jiangsuensis</name>
    <dbReference type="NCBI Taxonomy" id="1181879"/>
    <lineage>
        <taxon>Bacteria</taxon>
        <taxon>Bacillati</taxon>
        <taxon>Actinomycetota</taxon>
        <taxon>Actinomycetes</taxon>
        <taxon>Pseudonocardiales</taxon>
        <taxon>Pseudonocardiaceae</taxon>
        <taxon>Amycolatopsis</taxon>
    </lineage>
</organism>
<proteinExistence type="predicted"/>
<dbReference type="Gene3D" id="3.30.1330.60">
    <property type="entry name" value="OmpA-like domain"/>
    <property type="match status" value="1"/>
</dbReference>
<gene>
    <name evidence="3" type="ORF">BJY18_005908</name>
</gene>
<evidence type="ECO:0000256" key="1">
    <source>
        <dbReference type="SAM" id="MobiDB-lite"/>
    </source>
</evidence>
<dbReference type="EMBL" id="JACHMG010000001">
    <property type="protein sequence ID" value="MBB4688423.1"/>
    <property type="molecule type" value="Genomic_DNA"/>
</dbReference>
<evidence type="ECO:0000313" key="4">
    <source>
        <dbReference type="Proteomes" id="UP000581769"/>
    </source>
</evidence>
<keyword evidence="3" id="KW-0966">Cell projection</keyword>
<dbReference type="AlphaFoldDB" id="A0A840J3H0"/>
<dbReference type="RefSeq" id="WP_184783117.1">
    <property type="nucleotide sequence ID" value="NZ_JACHMG010000001.1"/>
</dbReference>
<dbReference type="InterPro" id="IPR011990">
    <property type="entry name" value="TPR-like_helical_dom_sf"/>
</dbReference>
<evidence type="ECO:0000256" key="2">
    <source>
        <dbReference type="SAM" id="Phobius"/>
    </source>
</evidence>
<protein>
    <submittedName>
        <fullName evidence="3">Flagellar motor protein MotB</fullName>
    </submittedName>
</protein>
<keyword evidence="2" id="KW-1133">Transmembrane helix</keyword>
<reference evidence="3 4" key="1">
    <citation type="submission" date="2020-08" db="EMBL/GenBank/DDBJ databases">
        <title>Sequencing the genomes of 1000 actinobacteria strains.</title>
        <authorList>
            <person name="Klenk H.-P."/>
        </authorList>
    </citation>
    <scope>NUCLEOTIDE SEQUENCE [LARGE SCALE GENOMIC DNA]</scope>
    <source>
        <strain evidence="3 4">DSM 45859</strain>
    </source>
</reference>
<keyword evidence="4" id="KW-1185">Reference proteome</keyword>
<sequence length="293" mass="29547">MTGPGGMLEAELVLAEAADLARDGQYPAAVELLSGGPDDPAYLDLLARVHAQSGDLDAADAAWAAVLRLRPDDPHAEAGRRVLARIRSGRLRRRPVRRKLLAGGAVVLAAAVVTGGVVLATRPAPPVAAAQPDRGLRAELDRLHVAQSSAAAAKTAQQQRLTDLAGALAAPDVTVTQGDGEVVVTFDQGLFGPDAISPDPAGRAALEQWASVLKGQSVRVTVVGHGVAVAGGPAGGGSTVSLARAASAARVLATASGLPLTTFAVSSADQTASAHPDGGPEANRTVTLEVRPS</sequence>
<keyword evidence="3" id="KW-0282">Flagellum</keyword>
<dbReference type="Gene3D" id="1.25.40.10">
    <property type="entry name" value="Tetratricopeptide repeat domain"/>
    <property type="match status" value="1"/>
</dbReference>
<dbReference type="Proteomes" id="UP000581769">
    <property type="component" value="Unassembled WGS sequence"/>
</dbReference>
<dbReference type="InterPro" id="IPR036737">
    <property type="entry name" value="OmpA-like_sf"/>
</dbReference>
<feature type="region of interest" description="Disordered" evidence="1">
    <location>
        <begin position="269"/>
        <end position="293"/>
    </location>
</feature>
<keyword evidence="3" id="KW-0969">Cilium</keyword>
<keyword evidence="2" id="KW-0812">Transmembrane</keyword>
<keyword evidence="2" id="KW-0472">Membrane</keyword>
<dbReference type="SUPFAM" id="SSF103088">
    <property type="entry name" value="OmpA-like"/>
    <property type="match status" value="1"/>
</dbReference>
<name>A0A840J3H0_9PSEU</name>
<comment type="caution">
    <text evidence="3">The sequence shown here is derived from an EMBL/GenBank/DDBJ whole genome shotgun (WGS) entry which is preliminary data.</text>
</comment>